<proteinExistence type="predicted"/>
<feature type="transmembrane region" description="Helical" evidence="1">
    <location>
        <begin position="253"/>
        <end position="271"/>
    </location>
</feature>
<feature type="transmembrane region" description="Helical" evidence="1">
    <location>
        <begin position="30"/>
        <end position="55"/>
    </location>
</feature>
<feature type="transmembrane region" description="Helical" evidence="1">
    <location>
        <begin position="127"/>
        <end position="144"/>
    </location>
</feature>
<keyword evidence="1" id="KW-0812">Transmembrane</keyword>
<dbReference type="Pfam" id="PF00892">
    <property type="entry name" value="EamA"/>
    <property type="match status" value="2"/>
</dbReference>
<dbReference type="InterPro" id="IPR000620">
    <property type="entry name" value="EamA_dom"/>
</dbReference>
<evidence type="ECO:0000259" key="2">
    <source>
        <dbReference type="Pfam" id="PF00892"/>
    </source>
</evidence>
<sequence>MKKQFTVGPLLIIIAASLWAVDGVIRRSLFTLPPIIIVFYEHLIGAAIVAPFILSKLLKEKLSRREFILIAFVALLSGLFGTLWFTDALTRVNFIPFSVVFLLQKLQPIFAITTARLVLKEKIHRNYVKWALLTMIAAFFVTFPNGQINFQTGQGTIMAALLAVGAAFAWGSSTAFSKMSLLNKPNDVMTGMRFILTSIFALVAIFILGKNSALFTPSLSQFARFLLIAVTTGMVAILIYYKGLKNTQVKVATILELVYPLLAVFIDMFLYKTYLAPTQYLAALVMLFGVYKISQSQNFSEVIDEVTLPST</sequence>
<feature type="domain" description="EamA" evidence="2">
    <location>
        <begin position="158"/>
        <end position="293"/>
    </location>
</feature>
<feature type="transmembrane region" description="Helical" evidence="1">
    <location>
        <begin position="188"/>
        <end position="209"/>
    </location>
</feature>
<comment type="caution">
    <text evidence="3">The sequence shown here is derived from an EMBL/GenBank/DDBJ whole genome shotgun (WGS) entry which is preliminary data.</text>
</comment>
<evidence type="ECO:0000256" key="1">
    <source>
        <dbReference type="SAM" id="Phobius"/>
    </source>
</evidence>
<dbReference type="InterPro" id="IPR037185">
    <property type="entry name" value="EmrE-like"/>
</dbReference>
<name>A0A1F7I4N6_9BACT</name>
<reference evidence="3 4" key="1">
    <citation type="journal article" date="2016" name="Nat. Commun.">
        <title>Thousands of microbial genomes shed light on interconnected biogeochemical processes in an aquifer system.</title>
        <authorList>
            <person name="Anantharaman K."/>
            <person name="Brown C.T."/>
            <person name="Hug L.A."/>
            <person name="Sharon I."/>
            <person name="Castelle C.J."/>
            <person name="Probst A.J."/>
            <person name="Thomas B.C."/>
            <person name="Singh A."/>
            <person name="Wilkins M.J."/>
            <person name="Karaoz U."/>
            <person name="Brodie E.L."/>
            <person name="Williams K.H."/>
            <person name="Hubbard S.S."/>
            <person name="Banfield J.F."/>
        </authorList>
    </citation>
    <scope>NUCLEOTIDE SEQUENCE [LARGE SCALE GENOMIC DNA]</scope>
</reference>
<keyword evidence="1" id="KW-1133">Transmembrane helix</keyword>
<evidence type="ECO:0000313" key="4">
    <source>
        <dbReference type="Proteomes" id="UP000176803"/>
    </source>
</evidence>
<keyword evidence="1" id="KW-0472">Membrane</keyword>
<dbReference type="AlphaFoldDB" id="A0A1F7I4N6"/>
<feature type="transmembrane region" description="Helical" evidence="1">
    <location>
        <begin position="156"/>
        <end position="176"/>
    </location>
</feature>
<accession>A0A1F7I4N6</accession>
<evidence type="ECO:0000313" key="3">
    <source>
        <dbReference type="EMBL" id="OGK38346.1"/>
    </source>
</evidence>
<dbReference type="GO" id="GO:0016020">
    <property type="term" value="C:membrane"/>
    <property type="evidence" value="ECO:0007669"/>
    <property type="project" value="InterPro"/>
</dbReference>
<dbReference type="SUPFAM" id="SSF103481">
    <property type="entry name" value="Multidrug resistance efflux transporter EmrE"/>
    <property type="match status" value="2"/>
</dbReference>
<dbReference type="PANTHER" id="PTHR22911">
    <property type="entry name" value="ACYL-MALONYL CONDENSING ENZYME-RELATED"/>
    <property type="match status" value="1"/>
</dbReference>
<dbReference type="EMBL" id="MGAC01000017">
    <property type="protein sequence ID" value="OGK38346.1"/>
    <property type="molecule type" value="Genomic_DNA"/>
</dbReference>
<dbReference type="Proteomes" id="UP000176803">
    <property type="component" value="Unassembled WGS sequence"/>
</dbReference>
<feature type="transmembrane region" description="Helical" evidence="1">
    <location>
        <begin position="67"/>
        <end position="86"/>
    </location>
</feature>
<gene>
    <name evidence="3" type="ORF">A3F03_02145</name>
</gene>
<feature type="transmembrane region" description="Helical" evidence="1">
    <location>
        <begin position="277"/>
        <end position="294"/>
    </location>
</feature>
<protein>
    <recommendedName>
        <fullName evidence="2">EamA domain-containing protein</fullName>
    </recommendedName>
</protein>
<feature type="domain" description="EamA" evidence="2">
    <location>
        <begin position="8"/>
        <end position="142"/>
    </location>
</feature>
<feature type="transmembrane region" description="Helical" evidence="1">
    <location>
        <begin position="221"/>
        <end position="241"/>
    </location>
</feature>
<organism evidence="3 4">
    <name type="scientific">Candidatus Roizmanbacteria bacterium RIFCSPHIGHO2_12_FULL_41_11</name>
    <dbReference type="NCBI Taxonomy" id="1802052"/>
    <lineage>
        <taxon>Bacteria</taxon>
        <taxon>Candidatus Roizmaniibacteriota</taxon>
    </lineage>
</organism>
<dbReference type="PANTHER" id="PTHR22911:SF79">
    <property type="entry name" value="MOBA-LIKE NTP TRANSFERASE DOMAIN-CONTAINING PROTEIN"/>
    <property type="match status" value="1"/>
</dbReference>
<feature type="transmembrane region" description="Helical" evidence="1">
    <location>
        <begin position="92"/>
        <end position="115"/>
    </location>
</feature>